<evidence type="ECO:0000256" key="1">
    <source>
        <dbReference type="SAM" id="Phobius"/>
    </source>
</evidence>
<feature type="transmembrane region" description="Helical" evidence="1">
    <location>
        <begin position="80"/>
        <end position="101"/>
    </location>
</feature>
<keyword evidence="3" id="KW-1185">Reference proteome</keyword>
<comment type="caution">
    <text evidence="2">The sequence shown here is derived from an EMBL/GenBank/DDBJ whole genome shotgun (WGS) entry which is preliminary data.</text>
</comment>
<keyword evidence="1" id="KW-1133">Transmembrane helix</keyword>
<protein>
    <recommendedName>
        <fullName evidence="4">Small multi-drug export protein</fullName>
    </recommendedName>
</protein>
<keyword evidence="1" id="KW-0472">Membrane</keyword>
<accession>A0A846MTP1</accession>
<feature type="transmembrane region" description="Helical" evidence="1">
    <location>
        <begin position="36"/>
        <end position="59"/>
    </location>
</feature>
<keyword evidence="1" id="KW-0812">Transmembrane</keyword>
<sequence>MGKWWFLAAGVFTTAMLKFAFAPPAAFVGGLPLWGAILLTIAGMMTTVGIVVVGGIPLRNRIVAWQRKRNKRRFTRRNRMIVKIWSRFGIWGIAFLTPILFSPPIGSILAVSLGAPRRAILLSMFVSACFWAVVMCLAIYWLNIDLRRLNPFS</sequence>
<proteinExistence type="predicted"/>
<gene>
    <name evidence="2" type="ORF">FHS56_002199</name>
</gene>
<evidence type="ECO:0008006" key="4">
    <source>
        <dbReference type="Google" id="ProtNLM"/>
    </source>
</evidence>
<dbReference type="Proteomes" id="UP000537126">
    <property type="component" value="Unassembled WGS sequence"/>
</dbReference>
<reference evidence="2 3" key="1">
    <citation type="submission" date="2020-03" db="EMBL/GenBank/DDBJ databases">
        <title>Genomic Encyclopedia of Type Strains, Phase IV (KMG-IV): sequencing the most valuable type-strain genomes for metagenomic binning, comparative biology and taxonomic classification.</title>
        <authorList>
            <person name="Goeker M."/>
        </authorList>
    </citation>
    <scope>NUCLEOTIDE SEQUENCE [LARGE SCALE GENOMIC DNA]</scope>
    <source>
        <strain evidence="2 3">DSM 5718</strain>
    </source>
</reference>
<evidence type="ECO:0000313" key="2">
    <source>
        <dbReference type="EMBL" id="NIK74670.1"/>
    </source>
</evidence>
<dbReference type="EMBL" id="JAASRN010000004">
    <property type="protein sequence ID" value="NIK74670.1"/>
    <property type="molecule type" value="Genomic_DNA"/>
</dbReference>
<dbReference type="RefSeq" id="WP_166920659.1">
    <property type="nucleotide sequence ID" value="NZ_JAASRN010000004.1"/>
</dbReference>
<feature type="transmembrane region" description="Helical" evidence="1">
    <location>
        <begin position="121"/>
        <end position="142"/>
    </location>
</feature>
<dbReference type="AlphaFoldDB" id="A0A846MTP1"/>
<evidence type="ECO:0000313" key="3">
    <source>
        <dbReference type="Proteomes" id="UP000537126"/>
    </source>
</evidence>
<name>A0A846MTP1_9BACT</name>
<organism evidence="2 3">
    <name type="scientific">Thermonema lapsum</name>
    <dbReference type="NCBI Taxonomy" id="28195"/>
    <lineage>
        <taxon>Bacteria</taxon>
        <taxon>Pseudomonadati</taxon>
        <taxon>Bacteroidota</taxon>
        <taxon>Cytophagia</taxon>
        <taxon>Cytophagales</taxon>
        <taxon>Thermonemataceae</taxon>
        <taxon>Thermonema</taxon>
    </lineage>
</organism>